<comment type="caution">
    <text evidence="2">The sequence shown here is derived from an EMBL/GenBank/DDBJ whole genome shotgun (WGS) entry which is preliminary data.</text>
</comment>
<dbReference type="PANTHER" id="PTHR42648">
    <property type="entry name" value="TRANSPOSASE, PUTATIVE-RELATED"/>
    <property type="match status" value="1"/>
</dbReference>
<evidence type="ECO:0000259" key="1">
    <source>
        <dbReference type="PROSITE" id="PS50994"/>
    </source>
</evidence>
<dbReference type="InterPro" id="IPR057670">
    <property type="entry name" value="SH3_retrovirus"/>
</dbReference>
<dbReference type="Pfam" id="PF25597">
    <property type="entry name" value="SH3_retrovirus"/>
    <property type="match status" value="1"/>
</dbReference>
<gene>
    <name evidence="2" type="ORF">L3X38_025909</name>
</gene>
<dbReference type="Pfam" id="PF00665">
    <property type="entry name" value="rve"/>
    <property type="match status" value="1"/>
</dbReference>
<dbReference type="Gene3D" id="3.30.420.10">
    <property type="entry name" value="Ribonuclease H-like superfamily/Ribonuclease H"/>
    <property type="match status" value="1"/>
</dbReference>
<accession>A0AAD4W2J7</accession>
<dbReference type="EMBL" id="JAJFAZ020000004">
    <property type="protein sequence ID" value="KAI5335775.1"/>
    <property type="molecule type" value="Genomic_DNA"/>
</dbReference>
<dbReference type="InterPro" id="IPR036397">
    <property type="entry name" value="RNaseH_sf"/>
</dbReference>
<dbReference type="InterPro" id="IPR039537">
    <property type="entry name" value="Retrotran_Ty1/copia-like"/>
</dbReference>
<evidence type="ECO:0000313" key="2">
    <source>
        <dbReference type="EMBL" id="KAI5335775.1"/>
    </source>
</evidence>
<dbReference type="PROSITE" id="PS50994">
    <property type="entry name" value="INTEGRASE"/>
    <property type="match status" value="1"/>
</dbReference>
<dbReference type="Proteomes" id="UP001054821">
    <property type="component" value="Chromosome 4"/>
</dbReference>
<reference evidence="2 3" key="1">
    <citation type="journal article" date="2022" name="G3 (Bethesda)">
        <title>Whole-genome sequence and methylome profiling of the almond [Prunus dulcis (Mill.) D.A. Webb] cultivar 'Nonpareil'.</title>
        <authorList>
            <person name="D'Amico-Willman K.M."/>
            <person name="Ouma W.Z."/>
            <person name="Meulia T."/>
            <person name="Sideli G.M."/>
            <person name="Gradziel T.M."/>
            <person name="Fresnedo-Ramirez J."/>
        </authorList>
    </citation>
    <scope>NUCLEOTIDE SEQUENCE [LARGE SCALE GENOMIC DNA]</scope>
    <source>
        <strain evidence="2">Clone GOH B32 T37-40</strain>
    </source>
</reference>
<dbReference type="AlphaFoldDB" id="A0AAD4W2J7"/>
<name>A0AAD4W2J7_PRUDU</name>
<proteinExistence type="predicted"/>
<dbReference type="GO" id="GO:0015074">
    <property type="term" value="P:DNA integration"/>
    <property type="evidence" value="ECO:0007669"/>
    <property type="project" value="InterPro"/>
</dbReference>
<dbReference type="PANTHER" id="PTHR42648:SF28">
    <property type="entry name" value="TRANSPOSON-ENCODED PROTEIN WITH RIBONUCLEASE H-LIKE AND RETROVIRUS ZINC FINGER-LIKE DOMAINS"/>
    <property type="match status" value="1"/>
</dbReference>
<organism evidence="2 3">
    <name type="scientific">Prunus dulcis</name>
    <name type="common">Almond</name>
    <name type="synonym">Amygdalus dulcis</name>
    <dbReference type="NCBI Taxonomy" id="3755"/>
    <lineage>
        <taxon>Eukaryota</taxon>
        <taxon>Viridiplantae</taxon>
        <taxon>Streptophyta</taxon>
        <taxon>Embryophyta</taxon>
        <taxon>Tracheophyta</taxon>
        <taxon>Spermatophyta</taxon>
        <taxon>Magnoliopsida</taxon>
        <taxon>eudicotyledons</taxon>
        <taxon>Gunneridae</taxon>
        <taxon>Pentapetalae</taxon>
        <taxon>rosids</taxon>
        <taxon>fabids</taxon>
        <taxon>Rosales</taxon>
        <taxon>Rosaceae</taxon>
        <taxon>Amygdaloideae</taxon>
        <taxon>Amygdaleae</taxon>
        <taxon>Prunus</taxon>
    </lineage>
</organism>
<feature type="domain" description="Integrase catalytic" evidence="1">
    <location>
        <begin position="1"/>
        <end position="105"/>
    </location>
</feature>
<keyword evidence="3" id="KW-1185">Reference proteome</keyword>
<dbReference type="InterPro" id="IPR012337">
    <property type="entry name" value="RNaseH-like_sf"/>
</dbReference>
<dbReference type="GO" id="GO:0003676">
    <property type="term" value="F:nucleic acid binding"/>
    <property type="evidence" value="ECO:0007669"/>
    <property type="project" value="InterPro"/>
</dbReference>
<dbReference type="SUPFAM" id="SSF53098">
    <property type="entry name" value="Ribonuclease H-like"/>
    <property type="match status" value="1"/>
</dbReference>
<protein>
    <recommendedName>
        <fullName evidence="1">Integrase catalytic domain-containing protein</fullName>
    </recommendedName>
</protein>
<evidence type="ECO:0000313" key="3">
    <source>
        <dbReference type="Proteomes" id="UP001054821"/>
    </source>
</evidence>
<sequence>MTTSILGGARYFVTFIDDHSRKVWVYAIRTKDQVYEVFKQFHASIERETGRSLKCIRTDNGGEYMGTFRNYYRSNGIRQERSVMKTPQHNGIAERMNRTIVERIRTIPFVHIPKDERSKLDAKSKECIFMGYGNEEFGYRLWDPVARKIIRSIGVVFFED</sequence>
<dbReference type="InterPro" id="IPR001584">
    <property type="entry name" value="Integrase_cat-core"/>
</dbReference>